<feature type="compositionally biased region" description="Polar residues" evidence="4">
    <location>
        <begin position="153"/>
        <end position="168"/>
    </location>
</feature>
<feature type="compositionally biased region" description="Low complexity" evidence="4">
    <location>
        <begin position="17"/>
        <end position="35"/>
    </location>
</feature>
<gene>
    <name evidence="5" type="ORF">BHQ10_008228</name>
</gene>
<dbReference type="OrthoDB" id="4227589at2759"/>
<dbReference type="GeneID" id="63797442"/>
<feature type="compositionally biased region" description="Low complexity" evidence="4">
    <location>
        <begin position="96"/>
        <end position="124"/>
    </location>
</feature>
<evidence type="ECO:0000256" key="4">
    <source>
        <dbReference type="SAM" id="MobiDB-lite"/>
    </source>
</evidence>
<evidence type="ECO:0000256" key="1">
    <source>
        <dbReference type="ARBA" id="ARBA00023015"/>
    </source>
</evidence>
<dbReference type="InterPro" id="IPR001138">
    <property type="entry name" value="Zn2Cys6_DnaBD"/>
</dbReference>
<feature type="region of interest" description="Disordered" evidence="4">
    <location>
        <begin position="81"/>
        <end position="168"/>
    </location>
</feature>
<dbReference type="AlphaFoldDB" id="A0A364L8S8"/>
<feature type="region of interest" description="Disordered" evidence="4">
    <location>
        <begin position="1"/>
        <end position="61"/>
    </location>
</feature>
<accession>A0A364L8S8</accession>
<name>A0A364L8S8_TALAM</name>
<dbReference type="RefSeq" id="XP_040736730.1">
    <property type="nucleotide sequence ID" value="XM_040881010.1"/>
</dbReference>
<evidence type="ECO:0000256" key="3">
    <source>
        <dbReference type="ARBA" id="ARBA00023242"/>
    </source>
</evidence>
<reference evidence="5 6" key="1">
    <citation type="journal article" date="2017" name="Biotechnol. Biofuels">
        <title>Differential beta-glucosidase expression as a function of carbon source availability in Talaromyces amestolkiae: a genomic and proteomic approach.</title>
        <authorList>
            <person name="de Eugenio L.I."/>
            <person name="Mendez-Liter J.A."/>
            <person name="Nieto-Dominguez M."/>
            <person name="Alonso L."/>
            <person name="Gil-Munoz J."/>
            <person name="Barriuso J."/>
            <person name="Prieto A."/>
            <person name="Martinez M.J."/>
        </authorList>
    </citation>
    <scope>NUCLEOTIDE SEQUENCE [LARGE SCALE GENOMIC DNA]</scope>
    <source>
        <strain evidence="5 6">CIB</strain>
    </source>
</reference>
<feature type="compositionally biased region" description="Basic residues" evidence="4">
    <location>
        <begin position="81"/>
        <end position="90"/>
    </location>
</feature>
<evidence type="ECO:0000313" key="6">
    <source>
        <dbReference type="Proteomes" id="UP000249363"/>
    </source>
</evidence>
<comment type="caution">
    <text evidence="5">The sequence shown here is derived from an EMBL/GenBank/DDBJ whole genome shotgun (WGS) entry which is preliminary data.</text>
</comment>
<feature type="compositionally biased region" description="Polar residues" evidence="4">
    <location>
        <begin position="1"/>
        <end position="16"/>
    </location>
</feature>
<keyword evidence="6" id="KW-1185">Reference proteome</keyword>
<evidence type="ECO:0008006" key="7">
    <source>
        <dbReference type="Google" id="ProtNLM"/>
    </source>
</evidence>
<proteinExistence type="predicted"/>
<dbReference type="Proteomes" id="UP000249363">
    <property type="component" value="Unassembled WGS sequence"/>
</dbReference>
<protein>
    <recommendedName>
        <fullName evidence="7">Zn(2)-C6 fungal-type domain-containing protein</fullName>
    </recommendedName>
</protein>
<evidence type="ECO:0000256" key="2">
    <source>
        <dbReference type="ARBA" id="ARBA00023163"/>
    </source>
</evidence>
<keyword evidence="1" id="KW-0805">Transcription regulation</keyword>
<sequence>MHVETTPESSTAPENVTTGTSSSPILPSSPGSQGPCMSVWYPAGGYPPVGRNRKRRKMNKDELVRNRALKAAGGACENCRRRKKKCHHKDNRLILSAPASTPTTTSASAPTQAQAPANTAPAPSHNVSPTYHRNLGPRSVVRPRPNDIRQGATFGQQQQHNPSIASSYGPSLDPSMFSSSDGGAFSNGTMTSAQSDAITLAADEYHPEMGAEARFGMNTAGFGHQFNGRLAPEFDPTNPNNQIGLLETWPNSARERTTDAGH</sequence>
<dbReference type="EMBL" id="MIKG01000018">
    <property type="protein sequence ID" value="RAO72216.1"/>
    <property type="molecule type" value="Genomic_DNA"/>
</dbReference>
<dbReference type="GO" id="GO:0008270">
    <property type="term" value="F:zinc ion binding"/>
    <property type="evidence" value="ECO:0007669"/>
    <property type="project" value="InterPro"/>
</dbReference>
<evidence type="ECO:0000313" key="5">
    <source>
        <dbReference type="EMBL" id="RAO72216.1"/>
    </source>
</evidence>
<keyword evidence="3" id="KW-0539">Nucleus</keyword>
<organism evidence="5 6">
    <name type="scientific">Talaromyces amestolkiae</name>
    <dbReference type="NCBI Taxonomy" id="1196081"/>
    <lineage>
        <taxon>Eukaryota</taxon>
        <taxon>Fungi</taxon>
        <taxon>Dikarya</taxon>
        <taxon>Ascomycota</taxon>
        <taxon>Pezizomycotina</taxon>
        <taxon>Eurotiomycetes</taxon>
        <taxon>Eurotiomycetidae</taxon>
        <taxon>Eurotiales</taxon>
        <taxon>Trichocomaceae</taxon>
        <taxon>Talaromyces</taxon>
        <taxon>Talaromyces sect. Talaromyces</taxon>
    </lineage>
</organism>
<dbReference type="GO" id="GO:0000981">
    <property type="term" value="F:DNA-binding transcription factor activity, RNA polymerase II-specific"/>
    <property type="evidence" value="ECO:0007669"/>
    <property type="project" value="InterPro"/>
</dbReference>
<dbReference type="CDD" id="cd00067">
    <property type="entry name" value="GAL4"/>
    <property type="match status" value="1"/>
</dbReference>
<keyword evidence="2" id="KW-0804">Transcription</keyword>